<feature type="transmembrane region" description="Helical" evidence="8">
    <location>
        <begin position="411"/>
        <end position="431"/>
    </location>
</feature>
<sequence>MSNVRSGSRGLATLAPLGSALFSALSGGRRWLERLADPAGGVFSFFPLALALLVMLALSSWQMVWATSDVTRYECYALAFWFGGQARALAPHIDCSFFPAQVEKLPPLHALPIEYPPLTLVLFTPGLLVPSAYYPLLFGLLMALAALLIYWLLLRWGPRGAALAFILYLFLGEWGLALLRFDLVPAALTLLCVLAAERRRWSAAYCALAFAILLKIYPLLLLPPLFFAEQQAVVTAARGTAADGGERTAMGPRGRLAEAIAGLRRWRWRNVLLCLALVVGVTGAFALLDFQGAVASQLSYFAQRPVQIESSGSLVIWLAALAGQPVRVVYTYGSINLLSPLVPAVSTGSTLALLAGYGLVLWQSARGRLTFAEAALAALLVFVATGKVFSPQYLMWLMPLVAYLTATRRRWLLLFGLISLQTSLIYPFLYTRVQDATQVWRVPGFVPLVELRNMLFLLLTVGYLLNLLDLRTRCEPPDLAAAGAAREAEEGA</sequence>
<evidence type="ECO:0000256" key="6">
    <source>
        <dbReference type="ARBA" id="ARBA00023136"/>
    </source>
</evidence>
<proteinExistence type="inferred from homology"/>
<feature type="transmembrane region" description="Helical" evidence="8">
    <location>
        <begin position="201"/>
        <end position="222"/>
    </location>
</feature>
<dbReference type="GO" id="GO:0016758">
    <property type="term" value="F:hexosyltransferase activity"/>
    <property type="evidence" value="ECO:0007669"/>
    <property type="project" value="InterPro"/>
</dbReference>
<feature type="transmembrane region" description="Helical" evidence="8">
    <location>
        <begin position="344"/>
        <end position="365"/>
    </location>
</feature>
<dbReference type="AlphaFoldDB" id="A0A455T9A6"/>
<dbReference type="InterPro" id="IPR018584">
    <property type="entry name" value="GT87"/>
</dbReference>
<feature type="transmembrane region" description="Helical" evidence="8">
    <location>
        <begin position="42"/>
        <end position="61"/>
    </location>
</feature>
<comment type="similarity">
    <text evidence="7">Belongs to the glycosyltransferase 87 family.</text>
</comment>
<organism evidence="9">
    <name type="scientific">Thermogemmatispora argillosa</name>
    <dbReference type="NCBI Taxonomy" id="2045280"/>
    <lineage>
        <taxon>Bacteria</taxon>
        <taxon>Bacillati</taxon>
        <taxon>Chloroflexota</taxon>
        <taxon>Ktedonobacteria</taxon>
        <taxon>Thermogemmatisporales</taxon>
        <taxon>Thermogemmatisporaceae</taxon>
        <taxon>Thermogemmatispora</taxon>
    </lineage>
</organism>
<evidence type="ECO:0000256" key="7">
    <source>
        <dbReference type="ARBA" id="ARBA00024033"/>
    </source>
</evidence>
<evidence type="ECO:0000313" key="9">
    <source>
        <dbReference type="EMBL" id="BBH96057.1"/>
    </source>
</evidence>
<keyword evidence="6 8" id="KW-0472">Membrane</keyword>
<name>A0A455T9A6_9CHLR</name>
<feature type="transmembrane region" description="Helical" evidence="8">
    <location>
        <begin position="271"/>
        <end position="294"/>
    </location>
</feature>
<evidence type="ECO:0000256" key="2">
    <source>
        <dbReference type="ARBA" id="ARBA00022475"/>
    </source>
</evidence>
<feature type="transmembrane region" description="Helical" evidence="8">
    <location>
        <begin position="371"/>
        <end position="390"/>
    </location>
</feature>
<accession>A0A455T9A6</accession>
<reference evidence="9" key="1">
    <citation type="submission" date="2018-12" db="EMBL/GenBank/DDBJ databases">
        <title>Novel natural products biosynthetic potential of the class Ktedonobacteria.</title>
        <authorList>
            <person name="Zheng Y."/>
            <person name="Saitou A."/>
            <person name="Wang C.M."/>
            <person name="Toyoda A."/>
            <person name="Minakuchi Y."/>
            <person name="Sekiguchi Y."/>
            <person name="Ueda K."/>
            <person name="Takano H."/>
            <person name="Sakai Y."/>
            <person name="Yokota A."/>
            <person name="Yabe S."/>
        </authorList>
    </citation>
    <scope>NUCLEOTIDE SEQUENCE</scope>
    <source>
        <strain evidence="9">A3-2</strain>
    </source>
</reference>
<feature type="transmembrane region" description="Helical" evidence="8">
    <location>
        <begin position="132"/>
        <end position="153"/>
    </location>
</feature>
<feature type="transmembrane region" description="Helical" evidence="8">
    <location>
        <begin position="451"/>
        <end position="468"/>
    </location>
</feature>
<evidence type="ECO:0000256" key="1">
    <source>
        <dbReference type="ARBA" id="ARBA00004651"/>
    </source>
</evidence>
<evidence type="ECO:0000256" key="4">
    <source>
        <dbReference type="ARBA" id="ARBA00022692"/>
    </source>
</evidence>
<feature type="transmembrane region" description="Helical" evidence="8">
    <location>
        <begin position="160"/>
        <end position="181"/>
    </location>
</feature>
<protein>
    <recommendedName>
        <fullName evidence="10">DUF2029 domain-containing protein</fullName>
    </recommendedName>
</protein>
<keyword evidence="4 8" id="KW-0812">Transmembrane</keyword>
<evidence type="ECO:0000256" key="3">
    <source>
        <dbReference type="ARBA" id="ARBA00022679"/>
    </source>
</evidence>
<dbReference type="GO" id="GO:0005886">
    <property type="term" value="C:plasma membrane"/>
    <property type="evidence" value="ECO:0007669"/>
    <property type="project" value="UniProtKB-SubCell"/>
</dbReference>
<gene>
    <name evidence="9" type="ORF">KTA_42560</name>
</gene>
<keyword evidence="5 8" id="KW-1133">Transmembrane helix</keyword>
<comment type="subcellular location">
    <subcellularLocation>
        <location evidence="1">Cell membrane</location>
        <topology evidence="1">Multi-pass membrane protein</topology>
    </subcellularLocation>
</comment>
<evidence type="ECO:0000256" key="5">
    <source>
        <dbReference type="ARBA" id="ARBA00022989"/>
    </source>
</evidence>
<keyword evidence="2" id="KW-1003">Cell membrane</keyword>
<dbReference type="EMBL" id="AP019377">
    <property type="protein sequence ID" value="BBH96057.1"/>
    <property type="molecule type" value="Genomic_DNA"/>
</dbReference>
<feature type="transmembrane region" description="Helical" evidence="8">
    <location>
        <begin position="314"/>
        <end position="332"/>
    </location>
</feature>
<evidence type="ECO:0008006" key="10">
    <source>
        <dbReference type="Google" id="ProtNLM"/>
    </source>
</evidence>
<evidence type="ECO:0000256" key="8">
    <source>
        <dbReference type="SAM" id="Phobius"/>
    </source>
</evidence>
<keyword evidence="3" id="KW-0808">Transferase</keyword>
<dbReference type="Pfam" id="PF09594">
    <property type="entry name" value="GT87"/>
    <property type="match status" value="1"/>
</dbReference>